<dbReference type="InterPro" id="IPR050099">
    <property type="entry name" value="SIS_GmhA/DiaA_subfam"/>
</dbReference>
<dbReference type="CDD" id="cd05006">
    <property type="entry name" value="SIS_GmhA"/>
    <property type="match status" value="1"/>
</dbReference>
<dbReference type="GO" id="GO:0016853">
    <property type="term" value="F:isomerase activity"/>
    <property type="evidence" value="ECO:0007669"/>
    <property type="project" value="UniProtKB-KW"/>
</dbReference>
<reference evidence="2" key="1">
    <citation type="journal article" date="2014" name="Int. J. Syst. Evol. Microbiol.">
        <title>Complete genome sequence of Corynebacterium casei LMG S-19264T (=DSM 44701T), isolated from a smear-ripened cheese.</title>
        <authorList>
            <consortium name="US DOE Joint Genome Institute (JGI-PGF)"/>
            <person name="Walter F."/>
            <person name="Albersmeier A."/>
            <person name="Kalinowski J."/>
            <person name="Ruckert C."/>
        </authorList>
    </citation>
    <scope>NUCLEOTIDE SEQUENCE</scope>
    <source>
        <strain evidence="2">CGMCC 1.15085</strain>
    </source>
</reference>
<dbReference type="GO" id="GO:1901135">
    <property type="term" value="P:carbohydrate derivative metabolic process"/>
    <property type="evidence" value="ECO:0007669"/>
    <property type="project" value="InterPro"/>
</dbReference>
<dbReference type="Pfam" id="PF13580">
    <property type="entry name" value="SIS_2"/>
    <property type="match status" value="1"/>
</dbReference>
<dbReference type="PANTHER" id="PTHR30390:SF6">
    <property type="entry name" value="DNAA INITIATOR-ASSOCIATING PROTEIN DIAA"/>
    <property type="match status" value="1"/>
</dbReference>
<dbReference type="Gene3D" id="3.40.50.10490">
    <property type="entry name" value="Glucose-6-phosphate isomerase like protein, domain 1"/>
    <property type="match status" value="1"/>
</dbReference>
<evidence type="ECO:0000313" key="2">
    <source>
        <dbReference type="EMBL" id="GGB33670.1"/>
    </source>
</evidence>
<dbReference type="InterPro" id="IPR035461">
    <property type="entry name" value="GmhA/DiaA"/>
</dbReference>
<organism evidence="2 3">
    <name type="scientific">Flexivirga endophytica</name>
    <dbReference type="NCBI Taxonomy" id="1849103"/>
    <lineage>
        <taxon>Bacteria</taxon>
        <taxon>Bacillati</taxon>
        <taxon>Actinomycetota</taxon>
        <taxon>Actinomycetes</taxon>
        <taxon>Micrococcales</taxon>
        <taxon>Dermacoccaceae</taxon>
        <taxon>Flexivirga</taxon>
    </lineage>
</organism>
<dbReference type="GO" id="GO:0097367">
    <property type="term" value="F:carbohydrate derivative binding"/>
    <property type="evidence" value="ECO:0007669"/>
    <property type="project" value="InterPro"/>
</dbReference>
<dbReference type="AlphaFoldDB" id="A0A916T804"/>
<comment type="caution">
    <text evidence="2">The sequence shown here is derived from an EMBL/GenBank/DDBJ whole genome shotgun (WGS) entry which is preliminary data.</text>
</comment>
<dbReference type="PROSITE" id="PS51464">
    <property type="entry name" value="SIS"/>
    <property type="match status" value="1"/>
</dbReference>
<dbReference type="Proteomes" id="UP000636793">
    <property type="component" value="Unassembled WGS sequence"/>
</dbReference>
<dbReference type="InterPro" id="IPR001347">
    <property type="entry name" value="SIS_dom"/>
</dbReference>
<keyword evidence="3" id="KW-1185">Reference proteome</keyword>
<proteinExistence type="predicted"/>
<keyword evidence="2" id="KW-0413">Isomerase</keyword>
<evidence type="ECO:0000259" key="1">
    <source>
        <dbReference type="PROSITE" id="PS51464"/>
    </source>
</evidence>
<feature type="domain" description="SIS" evidence="1">
    <location>
        <begin position="53"/>
        <end position="207"/>
    </location>
</feature>
<sequence>MPTGHALHDVAPERRGPAVAQRQQQGLAAWAQLSRSLAEPELVAQVDAAGTALLDALVDGGTLLVAGNGGSAAIASHVAAEFIGKCILDRAPLPAVNLAESLSSITAVANDYAYDETFARGIGALGRPGDVLLAMSTSGASRNILRALEVAKEQDMLTIVLTGSQGSGLAGRADHVLVVPSTETPRIQEAHMLWTHVWCEAVDVVCQ</sequence>
<dbReference type="InterPro" id="IPR046348">
    <property type="entry name" value="SIS_dom_sf"/>
</dbReference>
<name>A0A916T804_9MICO</name>
<dbReference type="EMBL" id="BMHI01000004">
    <property type="protein sequence ID" value="GGB33670.1"/>
    <property type="molecule type" value="Genomic_DNA"/>
</dbReference>
<reference evidence="2" key="2">
    <citation type="submission" date="2020-09" db="EMBL/GenBank/DDBJ databases">
        <authorList>
            <person name="Sun Q."/>
            <person name="Zhou Y."/>
        </authorList>
    </citation>
    <scope>NUCLEOTIDE SEQUENCE</scope>
    <source>
        <strain evidence="2">CGMCC 1.15085</strain>
    </source>
</reference>
<dbReference type="PANTHER" id="PTHR30390">
    <property type="entry name" value="SEDOHEPTULOSE 7-PHOSPHATE ISOMERASE / DNAA INITIATOR-ASSOCIATING FACTOR FOR REPLICATION INITIATION"/>
    <property type="match status" value="1"/>
</dbReference>
<protein>
    <submittedName>
        <fullName evidence="2">Phosphoheptose isomerase</fullName>
    </submittedName>
</protein>
<accession>A0A916T804</accession>
<dbReference type="RefSeq" id="WP_188837411.1">
    <property type="nucleotide sequence ID" value="NZ_BMHI01000004.1"/>
</dbReference>
<dbReference type="SUPFAM" id="SSF53697">
    <property type="entry name" value="SIS domain"/>
    <property type="match status" value="1"/>
</dbReference>
<gene>
    <name evidence="2" type="primary">gmhA</name>
    <name evidence="2" type="ORF">GCM10011492_25370</name>
</gene>
<evidence type="ECO:0000313" key="3">
    <source>
        <dbReference type="Proteomes" id="UP000636793"/>
    </source>
</evidence>